<feature type="region of interest" description="Disordered" evidence="1">
    <location>
        <begin position="610"/>
        <end position="662"/>
    </location>
</feature>
<dbReference type="SMART" id="SM00316">
    <property type="entry name" value="S1"/>
    <property type="match status" value="2"/>
</dbReference>
<dbReference type="Proteomes" id="UP000186817">
    <property type="component" value="Unassembled WGS sequence"/>
</dbReference>
<keyword evidence="4" id="KW-1185">Reference proteome</keyword>
<evidence type="ECO:0000259" key="2">
    <source>
        <dbReference type="PROSITE" id="PS50126"/>
    </source>
</evidence>
<dbReference type="Pfam" id="PF00575">
    <property type="entry name" value="S1"/>
    <property type="match status" value="1"/>
</dbReference>
<evidence type="ECO:0000313" key="3">
    <source>
        <dbReference type="EMBL" id="OLQ13655.1"/>
    </source>
</evidence>
<accession>A0A1Q9F1V5</accession>
<feature type="compositionally biased region" description="Basic and acidic residues" evidence="1">
    <location>
        <begin position="255"/>
        <end position="273"/>
    </location>
</feature>
<feature type="compositionally biased region" description="Basic and acidic residues" evidence="1">
    <location>
        <begin position="326"/>
        <end position="336"/>
    </location>
</feature>
<dbReference type="GO" id="GO:0003735">
    <property type="term" value="F:structural constituent of ribosome"/>
    <property type="evidence" value="ECO:0007669"/>
    <property type="project" value="TreeGrafter"/>
</dbReference>
<feature type="compositionally biased region" description="Basic and acidic residues" evidence="1">
    <location>
        <begin position="545"/>
        <end position="561"/>
    </location>
</feature>
<dbReference type="InterPro" id="IPR012340">
    <property type="entry name" value="NA-bd_OB-fold"/>
</dbReference>
<feature type="compositionally biased region" description="Acidic residues" evidence="1">
    <location>
        <begin position="233"/>
        <end position="249"/>
    </location>
</feature>
<reference evidence="3 4" key="1">
    <citation type="submission" date="2016-02" db="EMBL/GenBank/DDBJ databases">
        <title>Genome analysis of coral dinoflagellate symbionts highlights evolutionary adaptations to a symbiotic lifestyle.</title>
        <authorList>
            <person name="Aranda M."/>
            <person name="Li Y."/>
            <person name="Liew Y.J."/>
            <person name="Baumgarten S."/>
            <person name="Simakov O."/>
            <person name="Wilson M."/>
            <person name="Piel J."/>
            <person name="Ashoor H."/>
            <person name="Bougouffa S."/>
            <person name="Bajic V.B."/>
            <person name="Ryu T."/>
            <person name="Ravasi T."/>
            <person name="Bayer T."/>
            <person name="Micklem G."/>
            <person name="Kim H."/>
            <person name="Bhak J."/>
            <person name="Lajeunesse T.C."/>
            <person name="Voolstra C.R."/>
        </authorList>
    </citation>
    <scope>NUCLEOTIDE SEQUENCE [LARGE SCALE GENOMIC DNA]</scope>
    <source>
        <strain evidence="3 4">CCMP2467</strain>
    </source>
</reference>
<dbReference type="OrthoDB" id="412781at2759"/>
<feature type="compositionally biased region" description="Basic residues" evidence="1">
    <location>
        <begin position="289"/>
        <end position="300"/>
    </location>
</feature>
<feature type="compositionally biased region" description="Basic and acidic residues" evidence="1">
    <location>
        <begin position="798"/>
        <end position="830"/>
    </location>
</feature>
<feature type="region of interest" description="Disordered" evidence="1">
    <location>
        <begin position="539"/>
        <end position="597"/>
    </location>
</feature>
<gene>
    <name evidence="3" type="ORF">AK812_SmicGene2349</name>
</gene>
<proteinExistence type="predicted"/>
<protein>
    <recommendedName>
        <fullName evidence="2">S1 motif domain-containing protein</fullName>
    </recommendedName>
</protein>
<feature type="compositionally biased region" description="Basic and acidic residues" evidence="1">
    <location>
        <begin position="771"/>
        <end position="786"/>
    </location>
</feature>
<feature type="region of interest" description="Disordered" evidence="1">
    <location>
        <begin position="165"/>
        <end position="336"/>
    </location>
</feature>
<dbReference type="PANTHER" id="PTHR10724">
    <property type="entry name" value="30S RIBOSOMAL PROTEIN S1"/>
    <property type="match status" value="1"/>
</dbReference>
<dbReference type="GO" id="GO:0003729">
    <property type="term" value="F:mRNA binding"/>
    <property type="evidence" value="ECO:0007669"/>
    <property type="project" value="TreeGrafter"/>
</dbReference>
<feature type="compositionally biased region" description="Acidic residues" evidence="1">
    <location>
        <begin position="787"/>
        <end position="797"/>
    </location>
</feature>
<feature type="compositionally biased region" description="Acidic residues" evidence="1">
    <location>
        <begin position="562"/>
        <end position="571"/>
    </location>
</feature>
<dbReference type="EMBL" id="LSRX01000025">
    <property type="protein sequence ID" value="OLQ13655.1"/>
    <property type="molecule type" value="Genomic_DNA"/>
</dbReference>
<feature type="domain" description="S1 motif" evidence="2">
    <location>
        <begin position="463"/>
        <end position="537"/>
    </location>
</feature>
<dbReference type="CDD" id="cd00164">
    <property type="entry name" value="S1_like"/>
    <property type="match status" value="1"/>
</dbReference>
<feature type="compositionally biased region" description="Acidic residues" evidence="1">
    <location>
        <begin position="304"/>
        <end position="324"/>
    </location>
</feature>
<dbReference type="AlphaFoldDB" id="A0A1Q9F1V5"/>
<feature type="compositionally biased region" description="Basic and acidic residues" evidence="1">
    <location>
        <begin position="572"/>
        <end position="597"/>
    </location>
</feature>
<evidence type="ECO:0000313" key="4">
    <source>
        <dbReference type="Proteomes" id="UP000186817"/>
    </source>
</evidence>
<name>A0A1Q9F1V5_SYMMI</name>
<sequence length="843" mass="95812">MFEACTELDKKKRHPELPSTSADVASWLFLRLQSNPGAFKHWSFAMLQLLLLLEAAPNCHVNDHGCYHRNYYHGISLQLRLLFLPLCPFCCCICPFAAVSATTTTTAQPTPATTTTTASRTAAPPTMVAFKATSVSLFTLGIFAMSARGGVVKYRALLASRRRCFSHEKSPGRPQTMAPRRRAGPEEEEDEEDAFGSAGSHISESEPSEDEKEKETKPSKTSQAADSAKKEEVSEEAEEVGAEAPEDTQAEAQPEEAKEAQEGEEPQEPKEAQAEEAEEDKEVKEAKEARRKAKKAKKKAKEADEAEEEEAYEEVDEDADDADGEAVQRRAAKDGYEESRYKAGFAGVGQRPEKKWLHSGDVKKGQRLRGTVIEILDSHARLDVGLDTMATLHASKILPEGAMLQEELSIGQEMEVWVCGARPLSYKVKQGTTWRIDARLEVTMLNPAQLSSDVTEFAQLPPNALLAATVTHIEPYGIVVKVKSPTGAVPVQGFVHVSEIRDGYVEHPADEVDVGQDITVSIVRIDEKFGRLRLTMKLPEGPETVPRDNRYFLHDDRQADDEGKEEDDEEKKEDKKEKREERRGDKPSPDDEGKWLHDKYFELLEEKPRAKAPLGWSRGQDGDHGDWYSSDSRQGRARTLKTWMPKMPESKDQWEEDWEDDNKWRGKKWTSEKYDSYDRYDKRDKGKSGKNSKYDDYDEYDASESWERDRKGGSNGKDAWSGWSAGGGKSSGKGRRREEEWEDEEEWHDDRWHASSSKNGYSNGRSKGGHSRRDEGDDWDKKRGYDDYDYDYDYEEDQGWRKRDHGDRSGRDDGRRRGSWREDREEEPRPSRRGVTRYSQMTF</sequence>
<organism evidence="3 4">
    <name type="scientific">Symbiodinium microadriaticum</name>
    <name type="common">Dinoflagellate</name>
    <name type="synonym">Zooxanthella microadriatica</name>
    <dbReference type="NCBI Taxonomy" id="2951"/>
    <lineage>
        <taxon>Eukaryota</taxon>
        <taxon>Sar</taxon>
        <taxon>Alveolata</taxon>
        <taxon>Dinophyceae</taxon>
        <taxon>Suessiales</taxon>
        <taxon>Symbiodiniaceae</taxon>
        <taxon>Symbiodinium</taxon>
    </lineage>
</organism>
<dbReference type="PROSITE" id="PS50126">
    <property type="entry name" value="S1"/>
    <property type="match status" value="1"/>
</dbReference>
<feature type="compositionally biased region" description="Polar residues" evidence="1">
    <location>
        <begin position="755"/>
        <end position="765"/>
    </location>
</feature>
<dbReference type="SUPFAM" id="SSF50249">
    <property type="entry name" value="Nucleic acid-binding proteins"/>
    <property type="match status" value="2"/>
</dbReference>
<dbReference type="InterPro" id="IPR003029">
    <property type="entry name" value="S1_domain"/>
</dbReference>
<comment type="caution">
    <text evidence="3">The sequence shown here is derived from an EMBL/GenBank/DDBJ whole genome shotgun (WGS) entry which is preliminary data.</text>
</comment>
<feature type="region of interest" description="Disordered" evidence="1">
    <location>
        <begin position="679"/>
        <end position="843"/>
    </location>
</feature>
<dbReference type="InterPro" id="IPR050437">
    <property type="entry name" value="Ribos_protein_bS1-like"/>
</dbReference>
<evidence type="ECO:0000256" key="1">
    <source>
        <dbReference type="SAM" id="MobiDB-lite"/>
    </source>
</evidence>
<dbReference type="Gene3D" id="2.40.50.140">
    <property type="entry name" value="Nucleic acid-binding proteins"/>
    <property type="match status" value="2"/>
</dbReference>
<dbReference type="GO" id="GO:0006412">
    <property type="term" value="P:translation"/>
    <property type="evidence" value="ECO:0007669"/>
    <property type="project" value="TreeGrafter"/>
</dbReference>
<feature type="compositionally biased region" description="Basic and acidic residues" evidence="1">
    <location>
        <begin position="679"/>
        <end position="695"/>
    </location>
</feature>